<reference evidence="2 3" key="1">
    <citation type="submission" date="2018-05" db="EMBL/GenBank/DDBJ databases">
        <authorList>
            <person name="Goeker M."/>
            <person name="Huntemann M."/>
            <person name="Clum A."/>
            <person name="Pillay M."/>
            <person name="Palaniappan K."/>
            <person name="Varghese N."/>
            <person name="Mikhailova N."/>
            <person name="Stamatis D."/>
            <person name="Reddy T."/>
            <person name="Daum C."/>
            <person name="Shapiro N."/>
            <person name="Ivanova N."/>
            <person name="Kyrpides N."/>
            <person name="Woyke T."/>
        </authorList>
    </citation>
    <scope>NUCLEOTIDE SEQUENCE [LARGE SCALE GENOMIC DNA]</scope>
    <source>
        <strain evidence="2 3">DSM 26524</strain>
    </source>
</reference>
<dbReference type="RefSeq" id="WP_109624241.1">
    <property type="nucleotide sequence ID" value="NZ_CABJAT010000001.1"/>
</dbReference>
<dbReference type="PANTHER" id="PTHR33169">
    <property type="entry name" value="PADR-FAMILY TRANSCRIPTIONAL REGULATOR"/>
    <property type="match status" value="1"/>
</dbReference>
<evidence type="ECO:0000259" key="1">
    <source>
        <dbReference type="Pfam" id="PF03551"/>
    </source>
</evidence>
<dbReference type="SUPFAM" id="SSF46785">
    <property type="entry name" value="Winged helix' DNA-binding domain"/>
    <property type="match status" value="1"/>
</dbReference>
<sequence>MTYQLGVSLLDAMVLSIISRGDAYGYSISQKLKSVTDMKDSALYPVLRRLQQAGFLGTYDQPFQGRNRKYYYITESGKAQQDFYVKEWMSFRDEVEGIMLGGKENEQG</sequence>
<dbReference type="Pfam" id="PF03551">
    <property type="entry name" value="PadR"/>
    <property type="match status" value="1"/>
</dbReference>
<dbReference type="InterPro" id="IPR036388">
    <property type="entry name" value="WH-like_DNA-bd_sf"/>
</dbReference>
<organism evidence="2 3">
    <name type="scientific">Murimonas intestini</name>
    <dbReference type="NCBI Taxonomy" id="1337051"/>
    <lineage>
        <taxon>Bacteria</taxon>
        <taxon>Bacillati</taxon>
        <taxon>Bacillota</taxon>
        <taxon>Clostridia</taxon>
        <taxon>Lachnospirales</taxon>
        <taxon>Lachnospiraceae</taxon>
        <taxon>Murimonas</taxon>
    </lineage>
</organism>
<proteinExistence type="predicted"/>
<dbReference type="Gene3D" id="1.10.10.10">
    <property type="entry name" value="Winged helix-like DNA-binding domain superfamily/Winged helix DNA-binding domain"/>
    <property type="match status" value="1"/>
</dbReference>
<dbReference type="InterPro" id="IPR036390">
    <property type="entry name" value="WH_DNA-bd_sf"/>
</dbReference>
<dbReference type="PANTHER" id="PTHR33169:SF14">
    <property type="entry name" value="TRANSCRIPTIONAL REGULATOR RV3488"/>
    <property type="match status" value="1"/>
</dbReference>
<dbReference type="AlphaFoldDB" id="A0AB73T9K7"/>
<dbReference type="Proteomes" id="UP000245412">
    <property type="component" value="Unassembled WGS sequence"/>
</dbReference>
<protein>
    <submittedName>
        <fullName evidence="2">PadR family transcriptional regulator</fullName>
    </submittedName>
</protein>
<gene>
    <name evidence="2" type="ORF">C7383_101165</name>
</gene>
<keyword evidence="3" id="KW-1185">Reference proteome</keyword>
<accession>A0AB73T9K7</accession>
<comment type="caution">
    <text evidence="2">The sequence shown here is derived from an EMBL/GenBank/DDBJ whole genome shotgun (WGS) entry which is preliminary data.</text>
</comment>
<dbReference type="InterPro" id="IPR005149">
    <property type="entry name" value="Tscrpt_reg_PadR_N"/>
</dbReference>
<name>A0AB73T9K7_9FIRM</name>
<feature type="domain" description="Transcription regulator PadR N-terminal" evidence="1">
    <location>
        <begin position="14"/>
        <end position="80"/>
    </location>
</feature>
<dbReference type="EMBL" id="QGGY01000001">
    <property type="protein sequence ID" value="PWJ78796.1"/>
    <property type="molecule type" value="Genomic_DNA"/>
</dbReference>
<evidence type="ECO:0000313" key="3">
    <source>
        <dbReference type="Proteomes" id="UP000245412"/>
    </source>
</evidence>
<evidence type="ECO:0000313" key="2">
    <source>
        <dbReference type="EMBL" id="PWJ78796.1"/>
    </source>
</evidence>
<dbReference type="InterPro" id="IPR052509">
    <property type="entry name" value="Metal_resp_DNA-bind_regulator"/>
</dbReference>